<keyword evidence="2 8" id="KW-0689">Ribosomal protein</keyword>
<feature type="region of interest" description="Disordered" evidence="6">
    <location>
        <begin position="62"/>
        <end position="90"/>
    </location>
</feature>
<evidence type="ECO:0000259" key="7">
    <source>
        <dbReference type="Pfam" id="PF01778"/>
    </source>
</evidence>
<feature type="compositionally biased region" description="Low complexity" evidence="6">
    <location>
        <begin position="134"/>
        <end position="147"/>
    </location>
</feature>
<dbReference type="InterPro" id="IPR029004">
    <property type="entry name" value="Ribosomal_eL28/Mak16"/>
</dbReference>
<dbReference type="Gene3D" id="3.30.390.110">
    <property type="match status" value="1"/>
</dbReference>
<proteinExistence type="evidence at transcript level"/>
<evidence type="ECO:0000256" key="3">
    <source>
        <dbReference type="ARBA" id="ARBA00023274"/>
    </source>
</evidence>
<evidence type="ECO:0000313" key="8">
    <source>
        <dbReference type="EMBL" id="ACO10918.1"/>
    </source>
</evidence>
<feature type="compositionally biased region" description="Polar residues" evidence="6">
    <location>
        <begin position="78"/>
        <end position="89"/>
    </location>
</feature>
<organism evidence="8">
    <name type="scientific">Caligus rogercresseyi</name>
    <name type="common">Sea louse</name>
    <dbReference type="NCBI Taxonomy" id="217165"/>
    <lineage>
        <taxon>Eukaryota</taxon>
        <taxon>Metazoa</taxon>
        <taxon>Ecdysozoa</taxon>
        <taxon>Arthropoda</taxon>
        <taxon>Crustacea</taxon>
        <taxon>Multicrustacea</taxon>
        <taxon>Hexanauplia</taxon>
        <taxon>Copepoda</taxon>
        <taxon>Siphonostomatoida</taxon>
        <taxon>Caligidae</taxon>
        <taxon>Caligus</taxon>
    </lineage>
</organism>
<evidence type="ECO:0000256" key="1">
    <source>
        <dbReference type="ARBA" id="ARBA00007926"/>
    </source>
</evidence>
<evidence type="ECO:0000256" key="6">
    <source>
        <dbReference type="SAM" id="MobiDB-lite"/>
    </source>
</evidence>
<dbReference type="GO" id="GO:0003735">
    <property type="term" value="F:structural constituent of ribosome"/>
    <property type="evidence" value="ECO:0007669"/>
    <property type="project" value="InterPro"/>
</dbReference>
<feature type="region of interest" description="Disordered" evidence="6">
    <location>
        <begin position="120"/>
        <end position="147"/>
    </location>
</feature>
<dbReference type="Pfam" id="PF01778">
    <property type="entry name" value="Ribosomal_L28e"/>
    <property type="match status" value="1"/>
</dbReference>
<evidence type="ECO:0000256" key="2">
    <source>
        <dbReference type="ARBA" id="ARBA00022980"/>
    </source>
</evidence>
<evidence type="ECO:0000256" key="4">
    <source>
        <dbReference type="ARBA" id="ARBA00035223"/>
    </source>
</evidence>
<accession>C1BPG5</accession>
<keyword evidence="3" id="KW-0687">Ribonucleoprotein</keyword>
<dbReference type="PANTHER" id="PTHR10544">
    <property type="entry name" value="60S RIBOSOMAL PROTEIN L28"/>
    <property type="match status" value="1"/>
</dbReference>
<evidence type="ECO:0000256" key="5">
    <source>
        <dbReference type="ARBA" id="ARBA00035330"/>
    </source>
</evidence>
<reference evidence="8" key="1">
    <citation type="submission" date="2009-03" db="EMBL/GenBank/DDBJ databases">
        <title>Caligus rogercresseyi ESTs and full-length cDNAs.</title>
        <authorList>
            <person name="Yasuike M."/>
            <person name="von Schalburg K."/>
            <person name="Cooper G."/>
            <person name="Leong J."/>
            <person name="Jones S.R.M."/>
            <person name="Koop B.F."/>
        </authorList>
    </citation>
    <scope>NUCLEOTIDE SEQUENCE</scope>
    <source>
        <tissue evidence="8">Whole tissue</tissue>
    </source>
</reference>
<name>C1BPG5_CALRO</name>
<dbReference type="GO" id="GO:1990904">
    <property type="term" value="C:ribonucleoprotein complex"/>
    <property type="evidence" value="ECO:0007669"/>
    <property type="project" value="UniProtKB-KW"/>
</dbReference>
<dbReference type="AlphaFoldDB" id="C1BPG5"/>
<protein>
    <recommendedName>
        <fullName evidence="4">Large ribosomal subunit protein eL28</fullName>
    </recommendedName>
    <alternativeName>
        <fullName evidence="5">60S ribosomal protein L28</fullName>
    </alternativeName>
</protein>
<feature type="domain" description="Ribosomal eL28/Mak16" evidence="7">
    <location>
        <begin position="5"/>
        <end position="122"/>
    </location>
</feature>
<sequence length="147" mass="16186">MSNDVIWSVIRGNSAFLLKKRNCPKPFSTEPLNLSNKHSKRYSGLANSKAIGITPTANNKGFVLSMKKTSDRRRPAKNISSTQMTSGPRSSLHKIKKVCFVNKYRKDLARLAMRRASAIIRSQKPVSARKGANKKPAASAASTKKAE</sequence>
<dbReference type="GO" id="GO:0006412">
    <property type="term" value="P:translation"/>
    <property type="evidence" value="ECO:0007669"/>
    <property type="project" value="InterPro"/>
</dbReference>
<dbReference type="EMBL" id="BT076494">
    <property type="protein sequence ID" value="ACO10918.1"/>
    <property type="molecule type" value="mRNA"/>
</dbReference>
<dbReference type="FunFam" id="3.30.390.110:FF:000002">
    <property type="entry name" value="60S ribosomal protein L28"/>
    <property type="match status" value="1"/>
</dbReference>
<comment type="similarity">
    <text evidence="1">Belongs to the eukaryotic ribosomal protein eL28 family.</text>
</comment>
<dbReference type="GO" id="GO:0005840">
    <property type="term" value="C:ribosome"/>
    <property type="evidence" value="ECO:0007669"/>
    <property type="project" value="UniProtKB-KW"/>
</dbReference>
<dbReference type="InterPro" id="IPR002672">
    <property type="entry name" value="Ribosomal_eL28"/>
</dbReference>
<gene>
    <name evidence="8" type="primary">RL28</name>
</gene>